<dbReference type="AlphaFoldDB" id="I0YZ51"/>
<dbReference type="CDD" id="cd16664">
    <property type="entry name" value="RING-Ubox_PUB"/>
    <property type="match status" value="1"/>
</dbReference>
<comment type="caution">
    <text evidence="2">The sequence shown here is derived from an EMBL/GenBank/DDBJ whole genome shotgun (WGS) entry which is preliminary data.</text>
</comment>
<dbReference type="GO" id="GO:0016567">
    <property type="term" value="P:protein ubiquitination"/>
    <property type="evidence" value="ECO:0007669"/>
    <property type="project" value="UniProtKB-UniPathway"/>
</dbReference>
<dbReference type="GeneID" id="17041662"/>
<dbReference type="Pfam" id="PF04564">
    <property type="entry name" value="U-box"/>
    <property type="match status" value="1"/>
</dbReference>
<sequence length="167" mass="18580">MAVTTITSDFLVYNGKKRALQQELLRAQHNAIVDKLSADASCPSEFLCPISLEIMHFPVMVVATGQKYDLSSILTWISSGGTTCPLTGVQLGKSMELRMMKTLHGRITAWLTDQGVDLEQTVKEADETWHANHSTGETKQPRRKLLATISAVFRFLAADCRMYGNIY</sequence>
<feature type="domain" description="U-box" evidence="1">
    <location>
        <begin position="41"/>
        <end position="117"/>
    </location>
</feature>
<dbReference type="InterPro" id="IPR045185">
    <property type="entry name" value="PUB22/23/24-like"/>
</dbReference>
<dbReference type="PANTHER" id="PTHR22849">
    <property type="entry name" value="WDSAM1 PROTEIN"/>
    <property type="match status" value="1"/>
</dbReference>
<dbReference type="RefSeq" id="XP_005648214.1">
    <property type="nucleotide sequence ID" value="XM_005648157.1"/>
</dbReference>
<dbReference type="SMART" id="SM00504">
    <property type="entry name" value="Ubox"/>
    <property type="match status" value="1"/>
</dbReference>
<evidence type="ECO:0000313" key="3">
    <source>
        <dbReference type="Proteomes" id="UP000007264"/>
    </source>
</evidence>
<dbReference type="EMBL" id="AGSI01000007">
    <property type="protein sequence ID" value="EIE23670.1"/>
    <property type="molecule type" value="Genomic_DNA"/>
</dbReference>
<evidence type="ECO:0000259" key="1">
    <source>
        <dbReference type="PROSITE" id="PS51698"/>
    </source>
</evidence>
<evidence type="ECO:0000313" key="2">
    <source>
        <dbReference type="EMBL" id="EIE23670.1"/>
    </source>
</evidence>
<dbReference type="GO" id="GO:0061630">
    <property type="term" value="F:ubiquitin protein ligase activity"/>
    <property type="evidence" value="ECO:0007669"/>
    <property type="project" value="InterPro"/>
</dbReference>
<dbReference type="SUPFAM" id="SSF57850">
    <property type="entry name" value="RING/U-box"/>
    <property type="match status" value="1"/>
</dbReference>
<dbReference type="Gene3D" id="3.30.40.10">
    <property type="entry name" value="Zinc/RING finger domain, C3HC4 (zinc finger)"/>
    <property type="match status" value="1"/>
</dbReference>
<organism evidence="2 3">
    <name type="scientific">Coccomyxa subellipsoidea (strain C-169)</name>
    <name type="common">Green microalga</name>
    <dbReference type="NCBI Taxonomy" id="574566"/>
    <lineage>
        <taxon>Eukaryota</taxon>
        <taxon>Viridiplantae</taxon>
        <taxon>Chlorophyta</taxon>
        <taxon>core chlorophytes</taxon>
        <taxon>Trebouxiophyceae</taxon>
        <taxon>Trebouxiophyceae incertae sedis</taxon>
        <taxon>Coccomyxaceae</taxon>
        <taxon>Coccomyxa</taxon>
        <taxon>Coccomyxa subellipsoidea</taxon>
    </lineage>
</organism>
<dbReference type="InterPro" id="IPR003613">
    <property type="entry name" value="Ubox_domain"/>
</dbReference>
<protein>
    <recommendedName>
        <fullName evidence="1">U-box domain-containing protein</fullName>
    </recommendedName>
</protein>
<dbReference type="InterPro" id="IPR013083">
    <property type="entry name" value="Znf_RING/FYVE/PHD"/>
</dbReference>
<dbReference type="UniPathway" id="UPA00143"/>
<dbReference type="KEGG" id="csl:COCSUDRAFT_66038"/>
<dbReference type="OrthoDB" id="535898at2759"/>
<dbReference type="InterPro" id="IPR045210">
    <property type="entry name" value="RING-Ubox_PUB"/>
</dbReference>
<proteinExistence type="predicted"/>
<reference evidence="2 3" key="1">
    <citation type="journal article" date="2012" name="Genome Biol.">
        <title>The genome of the polar eukaryotic microalga coccomyxa subellipsoidea reveals traits of cold adaptation.</title>
        <authorList>
            <person name="Blanc G."/>
            <person name="Agarkova I."/>
            <person name="Grimwood J."/>
            <person name="Kuo A."/>
            <person name="Brueggeman A."/>
            <person name="Dunigan D."/>
            <person name="Gurnon J."/>
            <person name="Ladunga I."/>
            <person name="Lindquist E."/>
            <person name="Lucas S."/>
            <person name="Pangilinan J."/>
            <person name="Proschold T."/>
            <person name="Salamov A."/>
            <person name="Schmutz J."/>
            <person name="Weeks D."/>
            <person name="Yamada T."/>
            <person name="Claverie J.M."/>
            <person name="Grigoriev I."/>
            <person name="Van Etten J."/>
            <person name="Lomsadze A."/>
            <person name="Borodovsky M."/>
        </authorList>
    </citation>
    <scope>NUCLEOTIDE SEQUENCE [LARGE SCALE GENOMIC DNA]</scope>
    <source>
        <strain evidence="2 3">C-169</strain>
    </source>
</reference>
<dbReference type="PROSITE" id="PS51698">
    <property type="entry name" value="U_BOX"/>
    <property type="match status" value="1"/>
</dbReference>
<accession>I0YZ51</accession>
<gene>
    <name evidence="2" type="ORF">COCSUDRAFT_66038</name>
</gene>
<keyword evidence="3" id="KW-1185">Reference proteome</keyword>
<dbReference type="Proteomes" id="UP000007264">
    <property type="component" value="Unassembled WGS sequence"/>
</dbReference>
<dbReference type="PANTHER" id="PTHR22849:SF164">
    <property type="entry name" value="U-BOX DOMAIN-CONTAINING PROTEIN"/>
    <property type="match status" value="1"/>
</dbReference>
<dbReference type="eggNOG" id="KOG0167">
    <property type="taxonomic scope" value="Eukaryota"/>
</dbReference>
<name>I0YZ51_COCSC</name>